<dbReference type="Gene3D" id="3.90.70.10">
    <property type="entry name" value="Cysteine proteinases"/>
    <property type="match status" value="1"/>
</dbReference>
<dbReference type="GO" id="GO:0006508">
    <property type="term" value="P:proteolysis"/>
    <property type="evidence" value="ECO:0007669"/>
    <property type="project" value="UniProtKB-KW"/>
</dbReference>
<dbReference type="OrthoDB" id="123420at2"/>
<dbReference type="EMBL" id="QGGL01000008">
    <property type="protein sequence ID" value="PWK13128.1"/>
    <property type="molecule type" value="Genomic_DNA"/>
</dbReference>
<dbReference type="Proteomes" id="UP000245634">
    <property type="component" value="Unassembled WGS sequence"/>
</dbReference>
<comment type="caution">
    <text evidence="2">The sequence shown here is derived from an EMBL/GenBank/DDBJ whole genome shotgun (WGS) entry which is preliminary data.</text>
</comment>
<sequence length="189" mass="21151">MYSVKKFVRKTSYLMFPALLASAFLFTQTANAYVSYRSLSVPAIQQEKDLWCWAAATQMVATYFGANATQTDIVTYVKGSPINTTGTVADVQKGLSKYNIKSNYLTTTIPFQTVANQLSNGQPEIAAIRWSWGDGHALVIRGYYEDTSISKQDIYYIDPSNASFNIMTYSNFVSNSSFTWTNSVYAIYV</sequence>
<protein>
    <submittedName>
        <fullName evidence="2">Papain like cysteine protease AvrRpt2</fullName>
    </submittedName>
</protein>
<keyword evidence="3" id="KW-1185">Reference proteome</keyword>
<evidence type="ECO:0000313" key="2">
    <source>
        <dbReference type="EMBL" id="PWK13128.1"/>
    </source>
</evidence>
<dbReference type="RefSeq" id="WP_109689134.1">
    <property type="nucleotide sequence ID" value="NZ_QGGL01000008.1"/>
</dbReference>
<keyword evidence="2" id="KW-0378">Hydrolase</keyword>
<keyword evidence="2" id="KW-0645">Protease</keyword>
<keyword evidence="1" id="KW-0732">Signal</keyword>
<evidence type="ECO:0000313" key="3">
    <source>
        <dbReference type="Proteomes" id="UP000245634"/>
    </source>
</evidence>
<name>A0A316D9V6_9BACL</name>
<feature type="chain" id="PRO_5016385922" evidence="1">
    <location>
        <begin position="33"/>
        <end position="189"/>
    </location>
</feature>
<gene>
    <name evidence="2" type="ORF">C7459_108148</name>
</gene>
<reference evidence="2 3" key="1">
    <citation type="submission" date="2018-05" db="EMBL/GenBank/DDBJ databases">
        <title>Genomic Encyclopedia of Type Strains, Phase IV (KMG-IV): sequencing the most valuable type-strain genomes for metagenomic binning, comparative biology and taxonomic classification.</title>
        <authorList>
            <person name="Goeker M."/>
        </authorList>
    </citation>
    <scope>NUCLEOTIDE SEQUENCE [LARGE SCALE GENOMIC DNA]</scope>
    <source>
        <strain evidence="2 3">DSM 18773</strain>
    </source>
</reference>
<dbReference type="Pfam" id="PF12385">
    <property type="entry name" value="Peptidase_C70"/>
    <property type="match status" value="1"/>
</dbReference>
<organism evidence="2 3">
    <name type="scientific">Tumebacillus permanentifrigoris</name>
    <dbReference type="NCBI Taxonomy" id="378543"/>
    <lineage>
        <taxon>Bacteria</taxon>
        <taxon>Bacillati</taxon>
        <taxon>Bacillota</taxon>
        <taxon>Bacilli</taxon>
        <taxon>Bacillales</taxon>
        <taxon>Alicyclobacillaceae</taxon>
        <taxon>Tumebacillus</taxon>
    </lineage>
</organism>
<dbReference type="GO" id="GO:0008233">
    <property type="term" value="F:peptidase activity"/>
    <property type="evidence" value="ECO:0007669"/>
    <property type="project" value="UniProtKB-KW"/>
</dbReference>
<proteinExistence type="predicted"/>
<dbReference type="InterPro" id="IPR022118">
    <property type="entry name" value="Peptidase_C70_AvrRpt2"/>
</dbReference>
<dbReference type="AlphaFoldDB" id="A0A316D9V6"/>
<accession>A0A316D9V6</accession>
<evidence type="ECO:0000256" key="1">
    <source>
        <dbReference type="SAM" id="SignalP"/>
    </source>
</evidence>
<feature type="signal peptide" evidence="1">
    <location>
        <begin position="1"/>
        <end position="32"/>
    </location>
</feature>